<keyword evidence="4" id="KW-0456">Lyase</keyword>
<dbReference type="SUPFAM" id="SSF48576">
    <property type="entry name" value="Terpenoid synthases"/>
    <property type="match status" value="1"/>
</dbReference>
<feature type="non-terminal residue" evidence="5">
    <location>
        <position position="1"/>
    </location>
</feature>
<evidence type="ECO:0000256" key="4">
    <source>
        <dbReference type="RuleBase" id="RU366034"/>
    </source>
</evidence>
<reference evidence="5" key="1">
    <citation type="journal article" date="2020" name="Stud. Mycol.">
        <title>101 Dothideomycetes genomes: a test case for predicting lifestyles and emergence of pathogens.</title>
        <authorList>
            <person name="Haridas S."/>
            <person name="Albert R."/>
            <person name="Binder M."/>
            <person name="Bloem J."/>
            <person name="Labutti K."/>
            <person name="Salamov A."/>
            <person name="Andreopoulos B."/>
            <person name="Baker S."/>
            <person name="Barry K."/>
            <person name="Bills G."/>
            <person name="Bluhm B."/>
            <person name="Cannon C."/>
            <person name="Castanera R."/>
            <person name="Culley D."/>
            <person name="Daum C."/>
            <person name="Ezra D."/>
            <person name="Gonzalez J."/>
            <person name="Henrissat B."/>
            <person name="Kuo A."/>
            <person name="Liang C."/>
            <person name="Lipzen A."/>
            <person name="Lutzoni F."/>
            <person name="Magnuson J."/>
            <person name="Mondo S."/>
            <person name="Nolan M."/>
            <person name="Ohm R."/>
            <person name="Pangilinan J."/>
            <person name="Park H.-J."/>
            <person name="Ramirez L."/>
            <person name="Alfaro M."/>
            <person name="Sun H."/>
            <person name="Tritt A."/>
            <person name="Yoshinaga Y."/>
            <person name="Zwiers L.-H."/>
            <person name="Turgeon B."/>
            <person name="Goodwin S."/>
            <person name="Spatafora J."/>
            <person name="Crous P."/>
            <person name="Grigoriev I."/>
        </authorList>
    </citation>
    <scope>NUCLEOTIDE SEQUENCE</scope>
    <source>
        <strain evidence="5">CBS 675.92</strain>
    </source>
</reference>
<comment type="cofactor">
    <cofactor evidence="1 4">
        <name>Mg(2+)</name>
        <dbReference type="ChEBI" id="CHEBI:18420"/>
    </cofactor>
</comment>
<feature type="non-terminal residue" evidence="5">
    <location>
        <position position="233"/>
    </location>
</feature>
<accession>A0A6A5U685</accession>
<dbReference type="Pfam" id="PF19086">
    <property type="entry name" value="Terpene_syn_C_2"/>
    <property type="match status" value="1"/>
</dbReference>
<dbReference type="Gene3D" id="1.10.600.10">
    <property type="entry name" value="Farnesyl Diphosphate Synthase"/>
    <property type="match status" value="1"/>
</dbReference>
<name>A0A6A5U685_9PLEO</name>
<evidence type="ECO:0000256" key="1">
    <source>
        <dbReference type="ARBA" id="ARBA00001946"/>
    </source>
</evidence>
<evidence type="ECO:0000313" key="5">
    <source>
        <dbReference type="EMBL" id="KAF1959362.1"/>
    </source>
</evidence>
<dbReference type="GO" id="GO:0008299">
    <property type="term" value="P:isoprenoid biosynthetic process"/>
    <property type="evidence" value="ECO:0007669"/>
    <property type="project" value="UniProtKB-ARBA"/>
</dbReference>
<dbReference type="PANTHER" id="PTHR35201:SF4">
    <property type="entry name" value="BETA-PINACENE SYNTHASE-RELATED"/>
    <property type="match status" value="1"/>
</dbReference>
<gene>
    <name evidence="5" type="ORF">CC80DRAFT_359602</name>
</gene>
<evidence type="ECO:0000313" key="6">
    <source>
        <dbReference type="Proteomes" id="UP000800035"/>
    </source>
</evidence>
<evidence type="ECO:0000256" key="2">
    <source>
        <dbReference type="ARBA" id="ARBA00006333"/>
    </source>
</evidence>
<dbReference type="EMBL" id="ML976985">
    <property type="protein sequence ID" value="KAF1959362.1"/>
    <property type="molecule type" value="Genomic_DNA"/>
</dbReference>
<dbReference type="InterPro" id="IPR034686">
    <property type="entry name" value="Terpene_cyclase-like_2"/>
</dbReference>
<dbReference type="OrthoDB" id="6921389at2759"/>
<organism evidence="5 6">
    <name type="scientific">Byssothecium circinans</name>
    <dbReference type="NCBI Taxonomy" id="147558"/>
    <lineage>
        <taxon>Eukaryota</taxon>
        <taxon>Fungi</taxon>
        <taxon>Dikarya</taxon>
        <taxon>Ascomycota</taxon>
        <taxon>Pezizomycotina</taxon>
        <taxon>Dothideomycetes</taxon>
        <taxon>Pleosporomycetidae</taxon>
        <taxon>Pleosporales</taxon>
        <taxon>Massarineae</taxon>
        <taxon>Massarinaceae</taxon>
        <taxon>Byssothecium</taxon>
    </lineage>
</organism>
<dbReference type="GO" id="GO:0046872">
    <property type="term" value="F:metal ion binding"/>
    <property type="evidence" value="ECO:0007669"/>
    <property type="project" value="UniProtKB-KW"/>
</dbReference>
<dbReference type="AlphaFoldDB" id="A0A6A5U685"/>
<protein>
    <recommendedName>
        <fullName evidence="4">Terpene synthase</fullName>
        <ecNumber evidence="4">4.2.3.-</ecNumber>
    </recommendedName>
</protein>
<evidence type="ECO:0000256" key="3">
    <source>
        <dbReference type="ARBA" id="ARBA00022842"/>
    </source>
</evidence>
<keyword evidence="4" id="KW-0479">Metal-binding</keyword>
<proteinExistence type="inferred from homology"/>
<dbReference type="EC" id="4.2.3.-" evidence="4"/>
<dbReference type="InterPro" id="IPR008949">
    <property type="entry name" value="Isoprenoid_synthase_dom_sf"/>
</dbReference>
<keyword evidence="6" id="KW-1185">Reference proteome</keyword>
<dbReference type="Proteomes" id="UP000800035">
    <property type="component" value="Unassembled WGS sequence"/>
</dbReference>
<dbReference type="PANTHER" id="PTHR35201">
    <property type="entry name" value="TERPENE SYNTHASE"/>
    <property type="match status" value="1"/>
</dbReference>
<comment type="similarity">
    <text evidence="2 4">Belongs to the terpene synthase family.</text>
</comment>
<dbReference type="GO" id="GO:0010333">
    <property type="term" value="F:terpene synthase activity"/>
    <property type="evidence" value="ECO:0007669"/>
    <property type="project" value="InterPro"/>
</dbReference>
<keyword evidence="3 4" id="KW-0460">Magnesium</keyword>
<sequence>VQNTSLTAHVRADLAEDIPHSKAVEVHAKLRDSLETSKAPEKPSRKMLIMRLFHDFAERLVRMDNEGADRVIESLKSYLQNYDSKKGTFTTIDEYTEFRIVNVGFWIMESFMQWTLYICLTPQEQDICHDFCLSAGRAMGLTNDLYSWNVERNGPADRQWNAVSVIKKQYDLTEEDAVVYLKGLIVQHEQKTRQLGAEVMKLCGGSRKMAKYVDAMGLMLGGNCFWSSNCPRY</sequence>